<dbReference type="EMBL" id="JBBWWQ010000006">
    <property type="protein sequence ID" value="KAK8944549.1"/>
    <property type="molecule type" value="Genomic_DNA"/>
</dbReference>
<evidence type="ECO:0000313" key="2">
    <source>
        <dbReference type="Proteomes" id="UP001418222"/>
    </source>
</evidence>
<accession>A0AAP0BMU9</accession>
<dbReference type="Proteomes" id="UP001418222">
    <property type="component" value="Unassembled WGS sequence"/>
</dbReference>
<proteinExistence type="predicted"/>
<name>A0AAP0BMU9_9ASPA</name>
<sequence length="189" mass="21362">MALALSSPFFAPTLTKGKISCQPRFASRARSPASKAKEMAVQKRISSIKLLYMAVGFEPGRKIGKTTSLFRRVSSSISMILAEYDIRRKCLGQNRRKVDIKPNIPDEYRMGYSSNSASIASDTRRIRRVSPVILGEFALAIFLLFCEFSLSIYDEFDEYRKTYTTNSASIKGILDEFDVYDSPYSPNFT</sequence>
<evidence type="ECO:0000313" key="1">
    <source>
        <dbReference type="EMBL" id="KAK8944549.1"/>
    </source>
</evidence>
<keyword evidence="2" id="KW-1185">Reference proteome</keyword>
<organism evidence="1 2">
    <name type="scientific">Platanthera zijinensis</name>
    <dbReference type="NCBI Taxonomy" id="2320716"/>
    <lineage>
        <taxon>Eukaryota</taxon>
        <taxon>Viridiplantae</taxon>
        <taxon>Streptophyta</taxon>
        <taxon>Embryophyta</taxon>
        <taxon>Tracheophyta</taxon>
        <taxon>Spermatophyta</taxon>
        <taxon>Magnoliopsida</taxon>
        <taxon>Liliopsida</taxon>
        <taxon>Asparagales</taxon>
        <taxon>Orchidaceae</taxon>
        <taxon>Orchidoideae</taxon>
        <taxon>Orchideae</taxon>
        <taxon>Orchidinae</taxon>
        <taxon>Platanthera</taxon>
    </lineage>
</organism>
<reference evidence="1 2" key="1">
    <citation type="journal article" date="2022" name="Nat. Plants">
        <title>Genomes of leafy and leafless Platanthera orchids illuminate the evolution of mycoheterotrophy.</title>
        <authorList>
            <person name="Li M.H."/>
            <person name="Liu K.W."/>
            <person name="Li Z."/>
            <person name="Lu H.C."/>
            <person name="Ye Q.L."/>
            <person name="Zhang D."/>
            <person name="Wang J.Y."/>
            <person name="Li Y.F."/>
            <person name="Zhong Z.M."/>
            <person name="Liu X."/>
            <person name="Yu X."/>
            <person name="Liu D.K."/>
            <person name="Tu X.D."/>
            <person name="Liu B."/>
            <person name="Hao Y."/>
            <person name="Liao X.Y."/>
            <person name="Jiang Y.T."/>
            <person name="Sun W.H."/>
            <person name="Chen J."/>
            <person name="Chen Y.Q."/>
            <person name="Ai Y."/>
            <person name="Zhai J.W."/>
            <person name="Wu S.S."/>
            <person name="Zhou Z."/>
            <person name="Hsiao Y.Y."/>
            <person name="Wu W.L."/>
            <person name="Chen Y.Y."/>
            <person name="Lin Y.F."/>
            <person name="Hsu J.L."/>
            <person name="Li C.Y."/>
            <person name="Wang Z.W."/>
            <person name="Zhao X."/>
            <person name="Zhong W.Y."/>
            <person name="Ma X.K."/>
            <person name="Ma L."/>
            <person name="Huang J."/>
            <person name="Chen G.Z."/>
            <person name="Huang M.Z."/>
            <person name="Huang L."/>
            <person name="Peng D.H."/>
            <person name="Luo Y.B."/>
            <person name="Zou S.Q."/>
            <person name="Chen S.P."/>
            <person name="Lan S."/>
            <person name="Tsai W.C."/>
            <person name="Van de Peer Y."/>
            <person name="Liu Z.J."/>
        </authorList>
    </citation>
    <scope>NUCLEOTIDE SEQUENCE [LARGE SCALE GENOMIC DNA]</scope>
    <source>
        <strain evidence="1">Lor287</strain>
    </source>
</reference>
<comment type="caution">
    <text evidence="1">The sequence shown here is derived from an EMBL/GenBank/DDBJ whole genome shotgun (WGS) entry which is preliminary data.</text>
</comment>
<dbReference type="AlphaFoldDB" id="A0AAP0BMU9"/>
<gene>
    <name evidence="1" type="ORF">KSP39_PZI007815</name>
</gene>
<protein>
    <submittedName>
        <fullName evidence="1">Uncharacterized protein</fullName>
    </submittedName>
</protein>